<evidence type="ECO:0000259" key="2">
    <source>
        <dbReference type="Pfam" id="PF00892"/>
    </source>
</evidence>
<dbReference type="KEGG" id="ifl:C1H71_02740"/>
<dbReference type="SUPFAM" id="SSF103481">
    <property type="entry name" value="Multidrug resistance efflux transporter EmrE"/>
    <property type="match status" value="2"/>
</dbReference>
<dbReference type="AlphaFoldDB" id="A0A7G3G5M3"/>
<dbReference type="GO" id="GO:0016020">
    <property type="term" value="C:membrane"/>
    <property type="evidence" value="ECO:0007669"/>
    <property type="project" value="InterPro"/>
</dbReference>
<feature type="transmembrane region" description="Helical" evidence="1">
    <location>
        <begin position="172"/>
        <end position="193"/>
    </location>
</feature>
<keyword evidence="1" id="KW-0812">Transmembrane</keyword>
<keyword evidence="4" id="KW-1185">Reference proteome</keyword>
<reference evidence="3 4" key="1">
    <citation type="submission" date="2018-01" db="EMBL/GenBank/DDBJ databases">
        <title>Genome sequence of Iodobacter sp. strain PCH194 isolated from Indian Trans-Himalaya.</title>
        <authorList>
            <person name="Kumar V."/>
            <person name="Thakur V."/>
            <person name="Kumar S."/>
            <person name="Singh D."/>
        </authorList>
    </citation>
    <scope>NUCLEOTIDE SEQUENCE [LARGE SCALE GENOMIC DNA]</scope>
    <source>
        <strain evidence="3 4">PCH194</strain>
    </source>
</reference>
<dbReference type="RefSeq" id="WP_130105198.1">
    <property type="nucleotide sequence ID" value="NZ_CP025781.1"/>
</dbReference>
<sequence length="286" mass="31867">MSYLAFITVVWALSFNLIGMFLAGHVDSDFAVLSRVAIAGLVFLPFTRWYGISTLRKLGTMATGALQFGITYLCLYRSFQFLSVAEVLLFTIFTPIYITLLDDLCQKRFNSRALAAALIAVLGSLVIRYNQIDTHALNGFLLLQFANITFAAGQVGYRYLNQHYPDQQPQSASFGYFFLGALLIALPSYLIFGNPAKLPQHLEEFATLGFLGLISSALGFYWWNKGACKVDAGTLGTMNNMHIPVGIVINLLFWHQQQDMPRLLIGGIIMLLALLINKSAWQNKAR</sequence>
<feature type="transmembrane region" description="Helical" evidence="1">
    <location>
        <begin position="33"/>
        <end position="51"/>
    </location>
</feature>
<name>A0A7G3G5M3_9NEIS</name>
<dbReference type="InterPro" id="IPR037185">
    <property type="entry name" value="EmrE-like"/>
</dbReference>
<feature type="transmembrane region" description="Helical" evidence="1">
    <location>
        <begin position="260"/>
        <end position="277"/>
    </location>
</feature>
<feature type="transmembrane region" description="Helical" evidence="1">
    <location>
        <begin position="113"/>
        <end position="129"/>
    </location>
</feature>
<feature type="transmembrane region" description="Helical" evidence="1">
    <location>
        <begin position="235"/>
        <end position="254"/>
    </location>
</feature>
<gene>
    <name evidence="3" type="ORF">C1H71_02740</name>
</gene>
<dbReference type="PANTHER" id="PTHR22911">
    <property type="entry name" value="ACYL-MALONYL CONDENSING ENZYME-RELATED"/>
    <property type="match status" value="1"/>
</dbReference>
<evidence type="ECO:0000313" key="3">
    <source>
        <dbReference type="EMBL" id="QBC42577.1"/>
    </source>
</evidence>
<feature type="transmembrane region" description="Helical" evidence="1">
    <location>
        <begin position="81"/>
        <end position="101"/>
    </location>
</feature>
<dbReference type="Pfam" id="PF00892">
    <property type="entry name" value="EamA"/>
    <property type="match status" value="2"/>
</dbReference>
<dbReference type="PANTHER" id="PTHR22911:SF130">
    <property type="entry name" value="BIOTIN TRANSPORTER"/>
    <property type="match status" value="1"/>
</dbReference>
<dbReference type="InterPro" id="IPR000620">
    <property type="entry name" value="EamA_dom"/>
</dbReference>
<dbReference type="EMBL" id="CP025781">
    <property type="protein sequence ID" value="QBC42577.1"/>
    <property type="molecule type" value="Genomic_DNA"/>
</dbReference>
<accession>A0A7G3G5M3</accession>
<evidence type="ECO:0000313" key="4">
    <source>
        <dbReference type="Proteomes" id="UP000515917"/>
    </source>
</evidence>
<feature type="domain" description="EamA" evidence="2">
    <location>
        <begin position="139"/>
        <end position="276"/>
    </location>
</feature>
<feature type="transmembrane region" description="Helical" evidence="1">
    <location>
        <begin position="141"/>
        <end position="160"/>
    </location>
</feature>
<keyword evidence="1" id="KW-0472">Membrane</keyword>
<proteinExistence type="predicted"/>
<evidence type="ECO:0000256" key="1">
    <source>
        <dbReference type="SAM" id="Phobius"/>
    </source>
</evidence>
<dbReference type="Proteomes" id="UP000515917">
    <property type="component" value="Chromosome"/>
</dbReference>
<organism evidence="3 4">
    <name type="scientific">Iodobacter fluviatilis</name>
    <dbReference type="NCBI Taxonomy" id="537"/>
    <lineage>
        <taxon>Bacteria</taxon>
        <taxon>Pseudomonadati</taxon>
        <taxon>Pseudomonadota</taxon>
        <taxon>Betaproteobacteria</taxon>
        <taxon>Neisseriales</taxon>
        <taxon>Chitinibacteraceae</taxon>
        <taxon>Iodobacter</taxon>
    </lineage>
</organism>
<feature type="transmembrane region" description="Helical" evidence="1">
    <location>
        <begin position="205"/>
        <end position="223"/>
    </location>
</feature>
<feature type="domain" description="EamA" evidence="2">
    <location>
        <begin position="5"/>
        <end position="127"/>
    </location>
</feature>
<keyword evidence="1" id="KW-1133">Transmembrane helix</keyword>
<protein>
    <recommendedName>
        <fullName evidence="2">EamA domain-containing protein</fullName>
    </recommendedName>
</protein>